<dbReference type="Gene3D" id="1.20.58.1000">
    <property type="entry name" value="Metal-sensitive repressor, helix protomer"/>
    <property type="match status" value="1"/>
</dbReference>
<organism evidence="1">
    <name type="scientific">bioreactor metagenome</name>
    <dbReference type="NCBI Taxonomy" id="1076179"/>
    <lineage>
        <taxon>unclassified sequences</taxon>
        <taxon>metagenomes</taxon>
        <taxon>ecological metagenomes</taxon>
    </lineage>
</organism>
<dbReference type="Pfam" id="PF02583">
    <property type="entry name" value="Trns_repr_metal"/>
    <property type="match status" value="1"/>
</dbReference>
<dbReference type="AlphaFoldDB" id="A0A645FGH0"/>
<proteinExistence type="predicted"/>
<gene>
    <name evidence="1" type="ORF">SDC9_158764</name>
</gene>
<evidence type="ECO:0000313" key="1">
    <source>
        <dbReference type="EMBL" id="MPN11463.1"/>
    </source>
</evidence>
<accession>A0A645FGH0</accession>
<dbReference type="GO" id="GO:0046872">
    <property type="term" value="F:metal ion binding"/>
    <property type="evidence" value="ECO:0007669"/>
    <property type="project" value="InterPro"/>
</dbReference>
<dbReference type="GO" id="GO:0003677">
    <property type="term" value="F:DNA binding"/>
    <property type="evidence" value="ECO:0007669"/>
    <property type="project" value="InterPro"/>
</dbReference>
<dbReference type="InterPro" id="IPR003735">
    <property type="entry name" value="Metal_Tscrpt_repr"/>
</dbReference>
<sequence>MATEAVLRRVNREVLAAHMQGCLLEAIKHGNAEQKVDELMKRIDKMAE</sequence>
<evidence type="ECO:0008006" key="2">
    <source>
        <dbReference type="Google" id="ProtNLM"/>
    </source>
</evidence>
<protein>
    <recommendedName>
        <fullName evidence="2">Copper-sensing transcriptional repressor CsoR</fullName>
    </recommendedName>
</protein>
<reference evidence="1" key="1">
    <citation type="submission" date="2019-08" db="EMBL/GenBank/DDBJ databases">
        <authorList>
            <person name="Kucharzyk K."/>
            <person name="Murdoch R.W."/>
            <person name="Higgins S."/>
            <person name="Loffler F."/>
        </authorList>
    </citation>
    <scope>NUCLEOTIDE SEQUENCE</scope>
</reference>
<dbReference type="InterPro" id="IPR038390">
    <property type="entry name" value="Metal_Tscrpt_repr_sf"/>
</dbReference>
<comment type="caution">
    <text evidence="1">The sequence shown here is derived from an EMBL/GenBank/DDBJ whole genome shotgun (WGS) entry which is preliminary data.</text>
</comment>
<dbReference type="EMBL" id="VSSQ01057680">
    <property type="protein sequence ID" value="MPN11463.1"/>
    <property type="molecule type" value="Genomic_DNA"/>
</dbReference>
<dbReference type="GO" id="GO:0006355">
    <property type="term" value="P:regulation of DNA-templated transcription"/>
    <property type="evidence" value="ECO:0007669"/>
    <property type="project" value="InterPro"/>
</dbReference>
<name>A0A645FGH0_9ZZZZ</name>